<dbReference type="PIRSF" id="PIRSF018266">
    <property type="entry name" value="FecR"/>
    <property type="match status" value="1"/>
</dbReference>
<evidence type="ECO:0000259" key="3">
    <source>
        <dbReference type="Pfam" id="PF16344"/>
    </source>
</evidence>
<feature type="domain" description="Protein FecR C-terminal" evidence="3">
    <location>
        <begin position="247"/>
        <end position="302"/>
    </location>
</feature>
<evidence type="ECO:0000256" key="1">
    <source>
        <dbReference type="SAM" id="Phobius"/>
    </source>
</evidence>
<dbReference type="Pfam" id="PF04773">
    <property type="entry name" value="FecR"/>
    <property type="match status" value="1"/>
</dbReference>
<feature type="domain" description="FecR protein" evidence="2">
    <location>
        <begin position="106"/>
        <end position="200"/>
    </location>
</feature>
<dbReference type="Pfam" id="PF16344">
    <property type="entry name" value="FecR_C"/>
    <property type="match status" value="1"/>
</dbReference>
<dbReference type="PANTHER" id="PTHR30273:SF2">
    <property type="entry name" value="PROTEIN FECR"/>
    <property type="match status" value="1"/>
</dbReference>
<evidence type="ECO:0000259" key="2">
    <source>
        <dbReference type="Pfam" id="PF04773"/>
    </source>
</evidence>
<reference evidence="4 5" key="1">
    <citation type="submission" date="2019-11" db="EMBL/GenBank/DDBJ databases">
        <authorList>
            <person name="Zheng R.K."/>
            <person name="Sun C.M."/>
        </authorList>
    </citation>
    <scope>NUCLEOTIDE SEQUENCE [LARGE SCALE GENOMIC DNA]</scope>
    <source>
        <strain evidence="4 5">WC007</strain>
    </source>
</reference>
<dbReference type="Proteomes" id="UP000428260">
    <property type="component" value="Chromosome"/>
</dbReference>
<name>A0A6I6JZG1_9BACT</name>
<dbReference type="FunFam" id="2.60.120.1440:FF:000001">
    <property type="entry name" value="Putative anti-sigma factor"/>
    <property type="match status" value="1"/>
</dbReference>
<dbReference type="EMBL" id="CP046401">
    <property type="protein sequence ID" value="QGY45602.1"/>
    <property type="molecule type" value="Genomic_DNA"/>
</dbReference>
<dbReference type="InterPro" id="IPR006860">
    <property type="entry name" value="FecR"/>
</dbReference>
<sequence length="335" mass="38885">MQQDYKENAAQKKFEEFLEYRKDLSEFDKRVEAGAIIQQIETVDIDKGFEKIQHRIDNKDKSVNLINYFIRVAAILSIPLLMITIWSLFLQNKTYTNHTDFSWQELSSPVGMRSQIILPDGTKLWLNSQSTIRYRIPFVNESRIVELKGEAFLNVMPDEEIPFLVKAGTTQVEVVGTEFNVKAYPEEENIEVALLEGKVKFAAINENQQKYLELSPGDYMVFNKSEGQAKRIKTDVEKYAAWRKNVLILDETPIEEVAVLLQRWYGVKVVIQDEELKKYKFTTTFENESLFRVLELLELSSPDIKVKYTPGKVNDQFEKTNQSTVLITLKTKTPM</sequence>
<keyword evidence="1" id="KW-0472">Membrane</keyword>
<dbReference type="PANTHER" id="PTHR30273">
    <property type="entry name" value="PERIPLASMIC SIGNAL SENSOR AND SIGMA FACTOR ACTIVATOR FECR-RELATED"/>
    <property type="match status" value="1"/>
</dbReference>
<dbReference type="InterPro" id="IPR012373">
    <property type="entry name" value="Ferrdict_sens_TM"/>
</dbReference>
<accession>A0A6I6JZG1</accession>
<evidence type="ECO:0000313" key="4">
    <source>
        <dbReference type="EMBL" id="QGY45602.1"/>
    </source>
</evidence>
<gene>
    <name evidence="4" type="ORF">GM418_18575</name>
</gene>
<dbReference type="InterPro" id="IPR032508">
    <property type="entry name" value="FecR_C"/>
</dbReference>
<dbReference type="AlphaFoldDB" id="A0A6I6JZG1"/>
<dbReference type="Gene3D" id="2.60.120.1440">
    <property type="match status" value="1"/>
</dbReference>
<keyword evidence="1" id="KW-1133">Transmembrane helix</keyword>
<keyword evidence="1" id="KW-0812">Transmembrane</keyword>
<dbReference type="RefSeq" id="WP_158868745.1">
    <property type="nucleotide sequence ID" value="NZ_CP046401.1"/>
</dbReference>
<dbReference type="GO" id="GO:0016989">
    <property type="term" value="F:sigma factor antagonist activity"/>
    <property type="evidence" value="ECO:0007669"/>
    <property type="project" value="TreeGrafter"/>
</dbReference>
<keyword evidence="5" id="KW-1185">Reference proteome</keyword>
<organism evidence="4 5">
    <name type="scientific">Maribellus comscasis</name>
    <dbReference type="NCBI Taxonomy" id="2681766"/>
    <lineage>
        <taxon>Bacteria</taxon>
        <taxon>Pseudomonadati</taxon>
        <taxon>Bacteroidota</taxon>
        <taxon>Bacteroidia</taxon>
        <taxon>Marinilabiliales</taxon>
        <taxon>Prolixibacteraceae</taxon>
        <taxon>Maribellus</taxon>
    </lineage>
</organism>
<dbReference type="KEGG" id="mcos:GM418_18575"/>
<protein>
    <submittedName>
        <fullName evidence="4">DUF4974 domain-containing protein</fullName>
    </submittedName>
</protein>
<dbReference type="Gene3D" id="3.55.50.30">
    <property type="match status" value="1"/>
</dbReference>
<proteinExistence type="predicted"/>
<evidence type="ECO:0000313" key="5">
    <source>
        <dbReference type="Proteomes" id="UP000428260"/>
    </source>
</evidence>
<feature type="transmembrane region" description="Helical" evidence="1">
    <location>
        <begin position="68"/>
        <end position="89"/>
    </location>
</feature>